<dbReference type="NCBIfam" id="TIGR01224">
    <property type="entry name" value="hutI"/>
    <property type="match status" value="1"/>
</dbReference>
<keyword evidence="7" id="KW-0963">Cytoplasm</keyword>
<dbReference type="GO" id="GO:0050480">
    <property type="term" value="F:imidazolonepropionase activity"/>
    <property type="evidence" value="ECO:0007669"/>
    <property type="project" value="UniProtKB-UniRule"/>
</dbReference>
<evidence type="ECO:0000256" key="4">
    <source>
        <dbReference type="ARBA" id="ARBA00022808"/>
    </source>
</evidence>
<feature type="binding site" evidence="7">
    <location>
        <position position="68"/>
    </location>
    <ligand>
        <name>Fe(3+)</name>
        <dbReference type="ChEBI" id="CHEBI:29034"/>
    </ligand>
</feature>
<feature type="binding site" evidence="7">
    <location>
        <position position="316"/>
    </location>
    <ligand>
        <name>4-imidazolone-5-propanoate</name>
        <dbReference type="ChEBI" id="CHEBI:77893"/>
    </ligand>
</feature>
<dbReference type="FunFam" id="3.20.20.140:FF:000007">
    <property type="entry name" value="Imidazolonepropionase"/>
    <property type="match status" value="1"/>
</dbReference>
<evidence type="ECO:0000256" key="6">
    <source>
        <dbReference type="ARBA" id="ARBA00023004"/>
    </source>
</evidence>
<dbReference type="EC" id="3.5.2.7" evidence="1 7"/>
<feature type="binding site" evidence="7">
    <location>
        <position position="313"/>
    </location>
    <ligand>
        <name>N-formimidoyl-L-glutamate</name>
        <dbReference type="ChEBI" id="CHEBI:58928"/>
    </ligand>
</feature>
<comment type="subcellular location">
    <subcellularLocation>
        <location evidence="7">Cytoplasm</location>
    </subcellularLocation>
</comment>
<keyword evidence="2 7" id="KW-0479">Metal-binding</keyword>
<evidence type="ECO:0000256" key="1">
    <source>
        <dbReference type="ARBA" id="ARBA00012864"/>
    </source>
</evidence>
<comment type="caution">
    <text evidence="9">The sequence shown here is derived from an EMBL/GenBank/DDBJ whole genome shotgun (WGS) entry which is preliminary data.</text>
</comment>
<dbReference type="InterPro" id="IPR005920">
    <property type="entry name" value="HutI"/>
</dbReference>
<feature type="binding site" evidence="7">
    <location>
        <position position="138"/>
    </location>
    <ligand>
        <name>4-imidazolone-5-propanoate</name>
        <dbReference type="ChEBI" id="CHEBI:77893"/>
    </ligand>
</feature>
<name>A0A0P9Q5R8_PSEA0</name>
<dbReference type="RefSeq" id="WP_044322805.1">
    <property type="nucleotide sequence ID" value="NZ_JYHG01000001.1"/>
</dbReference>
<dbReference type="PANTHER" id="PTHR42752:SF1">
    <property type="entry name" value="IMIDAZOLONEPROPIONASE-RELATED"/>
    <property type="match status" value="1"/>
</dbReference>
<feature type="binding site" evidence="7">
    <location>
        <position position="239"/>
    </location>
    <ligand>
        <name>4-imidazolone-5-propanoate</name>
        <dbReference type="ChEBI" id="CHEBI:77893"/>
    </ligand>
</feature>
<feature type="binding site" evidence="7">
    <location>
        <position position="315"/>
    </location>
    <ligand>
        <name>N-formimidoyl-L-glutamate</name>
        <dbReference type="ChEBI" id="CHEBI:58928"/>
    </ligand>
</feature>
<dbReference type="Pfam" id="PF01979">
    <property type="entry name" value="Amidohydro_1"/>
    <property type="match status" value="1"/>
</dbReference>
<feature type="binding site" evidence="7">
    <location>
        <position position="236"/>
    </location>
    <ligand>
        <name>Zn(2+)</name>
        <dbReference type="ChEBI" id="CHEBI:29105"/>
    </ligand>
</feature>
<keyword evidence="5 7" id="KW-0862">Zinc</keyword>
<evidence type="ECO:0000256" key="7">
    <source>
        <dbReference type="HAMAP-Rule" id="MF_00372"/>
    </source>
</evidence>
<dbReference type="InterPro" id="IPR032466">
    <property type="entry name" value="Metal_Hydrolase"/>
</dbReference>
<accession>A0A0P9Q5R8</accession>
<keyword evidence="3 7" id="KW-0378">Hydrolase</keyword>
<comment type="similarity">
    <text evidence="7">Belongs to the metallo-dependent hydrolases superfamily. HutI family.</text>
</comment>
<keyword evidence="6 7" id="KW-0408">Iron</keyword>
<dbReference type="GO" id="GO:0019557">
    <property type="term" value="P:L-histidine catabolic process to glutamate and formate"/>
    <property type="evidence" value="ECO:0007669"/>
    <property type="project" value="UniProtKB-UniPathway"/>
</dbReference>
<proteinExistence type="inferred from homology"/>
<comment type="catalytic activity">
    <reaction evidence="7">
        <text>4-imidazolone-5-propanoate + H2O = N-formimidoyl-L-glutamate</text>
        <dbReference type="Rhea" id="RHEA:23660"/>
        <dbReference type="ChEBI" id="CHEBI:15377"/>
        <dbReference type="ChEBI" id="CHEBI:58928"/>
        <dbReference type="ChEBI" id="CHEBI:77893"/>
        <dbReference type="EC" id="3.5.2.7"/>
    </reaction>
</comment>
<evidence type="ECO:0000256" key="3">
    <source>
        <dbReference type="ARBA" id="ARBA00022801"/>
    </source>
</evidence>
<dbReference type="PATRIC" id="fig|235272.12.peg.2212"/>
<feature type="binding site" evidence="7">
    <location>
        <position position="311"/>
    </location>
    <ligand>
        <name>Fe(3+)</name>
        <dbReference type="ChEBI" id="CHEBI:29034"/>
    </ligand>
</feature>
<dbReference type="GO" id="GO:0019556">
    <property type="term" value="P:L-histidine catabolic process to glutamate and formamide"/>
    <property type="evidence" value="ECO:0007669"/>
    <property type="project" value="UniProtKB-UniRule"/>
</dbReference>
<keyword evidence="4 7" id="KW-0369">Histidine metabolism</keyword>
<sequence length="401" mass="43091">MKTLWKHCHIASMAHGKYSIIENAAIVTSGALIEWIGPETELAEPEHDNCVDLGGAWVTPGLIDCHTHTVFGGNRSGEFEQRLQGVSYAEIAAAGGGIASTVRATRAASEDELYASAERRLRHLLKDGVTTVEMKSGYGLDLENERKILRVIRRLGNTQPVTVRATCLAAHALPPEYADRADDYINHICNDMLPTLAAEGLVDAVDAFCEYLAFSPAQVKQVFISAGQLALPVKLHAEQLSSLGGSSLAARYKALSADHLEFMTEDDAVAMAAAGTVAVLLPGAFYFLRETQLPPMEALRKHGVPIAISTDLNPGTSPGLSLRLMLNMACTLFRMTPEEALAGVTFNAAKALGMSATHGSLEVGKVADFVAWDIERPADLAYWLGGDLDKRIVRHGVESSI</sequence>
<dbReference type="GO" id="GO:0008270">
    <property type="term" value="F:zinc ion binding"/>
    <property type="evidence" value="ECO:0007669"/>
    <property type="project" value="UniProtKB-UniRule"/>
</dbReference>
<evidence type="ECO:0000313" key="10">
    <source>
        <dbReference type="Proteomes" id="UP000050346"/>
    </source>
</evidence>
<evidence type="ECO:0000313" key="9">
    <source>
        <dbReference type="EMBL" id="KPX19582.1"/>
    </source>
</evidence>
<feature type="domain" description="Amidohydrolase-related" evidence="8">
    <location>
        <begin position="57"/>
        <end position="374"/>
    </location>
</feature>
<gene>
    <name evidence="7" type="primary">hutI</name>
    <name evidence="9" type="ORF">ALO71_01654</name>
</gene>
<evidence type="ECO:0000256" key="2">
    <source>
        <dbReference type="ARBA" id="ARBA00022723"/>
    </source>
</evidence>
<evidence type="ECO:0000259" key="8">
    <source>
        <dbReference type="Pfam" id="PF01979"/>
    </source>
</evidence>
<dbReference type="SUPFAM" id="SSF51338">
    <property type="entry name" value="Composite domain of metallo-dependent hydrolases"/>
    <property type="match status" value="1"/>
</dbReference>
<evidence type="ECO:0000256" key="5">
    <source>
        <dbReference type="ARBA" id="ARBA00022833"/>
    </source>
</evidence>
<feature type="binding site" evidence="7">
    <location>
        <position position="138"/>
    </location>
    <ligand>
        <name>N-formimidoyl-L-glutamate</name>
        <dbReference type="ChEBI" id="CHEBI:58928"/>
    </ligand>
</feature>
<comment type="pathway">
    <text evidence="7">Amino-acid degradation; L-histidine degradation into L-glutamate; N-formimidoyl-L-glutamate from L-histidine: step 3/3.</text>
</comment>
<dbReference type="AlphaFoldDB" id="A0A0P9Q5R8"/>
<dbReference type="EMBL" id="LJQG01000146">
    <property type="protein sequence ID" value="KPX19582.1"/>
    <property type="molecule type" value="Genomic_DNA"/>
</dbReference>
<feature type="binding site" evidence="7">
    <location>
        <position position="171"/>
    </location>
    <ligand>
        <name>4-imidazolone-5-propanoate</name>
        <dbReference type="ChEBI" id="CHEBI:77893"/>
    </ligand>
</feature>
<dbReference type="SUPFAM" id="SSF51556">
    <property type="entry name" value="Metallo-dependent hydrolases"/>
    <property type="match status" value="1"/>
</dbReference>
<feature type="binding site" evidence="7">
    <location>
        <position position="75"/>
    </location>
    <ligand>
        <name>4-imidazolone-5-propanoate</name>
        <dbReference type="ChEBI" id="CHEBI:77893"/>
    </ligand>
</feature>
<dbReference type="CDD" id="cd01296">
    <property type="entry name" value="Imidazolone-5PH"/>
    <property type="match status" value="1"/>
</dbReference>
<dbReference type="PANTHER" id="PTHR42752">
    <property type="entry name" value="IMIDAZOLONEPROPIONASE"/>
    <property type="match status" value="1"/>
</dbReference>
<comment type="function">
    <text evidence="7">Catalyzes the hydrolytic cleavage of the carbon-nitrogen bond in imidazolone-5-propanoate to yield N-formimidoyl-L-glutamate. It is the third step in the universal histidine degradation pathway.</text>
</comment>
<dbReference type="GO" id="GO:0005506">
    <property type="term" value="F:iron ion binding"/>
    <property type="evidence" value="ECO:0007669"/>
    <property type="project" value="UniProtKB-UniRule"/>
</dbReference>
<reference evidence="9 10" key="1">
    <citation type="submission" date="2015-09" db="EMBL/GenBank/DDBJ databases">
        <title>Genome announcement of multiple Pseudomonas syringae strains.</title>
        <authorList>
            <person name="Thakur S."/>
            <person name="Wang P.W."/>
            <person name="Gong Y."/>
            <person name="Weir B.S."/>
            <person name="Guttman D.S."/>
        </authorList>
    </citation>
    <scope>NUCLEOTIDE SEQUENCE [LARGE SCALE GENOMIC DNA]</scope>
    <source>
        <strain evidence="9 10">ICMP9150</strain>
    </source>
</reference>
<dbReference type="InterPro" id="IPR006680">
    <property type="entry name" value="Amidohydro-rel"/>
</dbReference>
<comment type="cofactor">
    <cofactor evidence="7">
        <name>Zn(2+)</name>
        <dbReference type="ChEBI" id="CHEBI:29105"/>
    </cofactor>
    <cofactor evidence="7">
        <name>Fe(3+)</name>
        <dbReference type="ChEBI" id="CHEBI:29034"/>
    </cofactor>
    <text evidence="7">Binds 1 zinc or iron ion per subunit.</text>
</comment>
<protein>
    <recommendedName>
        <fullName evidence="1 7">Imidazolonepropionase</fullName>
        <ecNumber evidence="1 7">3.5.2.7</ecNumber>
    </recommendedName>
    <alternativeName>
        <fullName evidence="7">Imidazolone-5-propionate hydrolase</fullName>
    </alternativeName>
</protein>
<dbReference type="GO" id="GO:0005737">
    <property type="term" value="C:cytoplasm"/>
    <property type="evidence" value="ECO:0007669"/>
    <property type="project" value="UniProtKB-SubCell"/>
</dbReference>
<organism evidence="9 10">
    <name type="scientific">Pseudomonas amygdali pv. dendropanacis</name>
    <dbReference type="NCBI Taxonomy" id="235272"/>
    <lineage>
        <taxon>Bacteria</taxon>
        <taxon>Pseudomonadati</taxon>
        <taxon>Pseudomonadota</taxon>
        <taxon>Gammaproteobacteria</taxon>
        <taxon>Pseudomonadales</taxon>
        <taxon>Pseudomonadaceae</taxon>
        <taxon>Pseudomonas</taxon>
        <taxon>Pseudomonas amygdali</taxon>
    </lineage>
</organism>
<feature type="binding site" evidence="7">
    <location>
        <position position="311"/>
    </location>
    <ligand>
        <name>Zn(2+)</name>
        <dbReference type="ChEBI" id="CHEBI:29105"/>
    </ligand>
</feature>
<feature type="binding site" evidence="7">
    <location>
        <position position="68"/>
    </location>
    <ligand>
        <name>Zn(2+)</name>
        <dbReference type="ChEBI" id="CHEBI:29105"/>
    </ligand>
</feature>
<feature type="binding site" evidence="7">
    <location>
        <position position="66"/>
    </location>
    <ligand>
        <name>Zn(2+)</name>
        <dbReference type="ChEBI" id="CHEBI:29105"/>
    </ligand>
</feature>
<dbReference type="Gene3D" id="3.20.20.140">
    <property type="entry name" value="Metal-dependent hydrolases"/>
    <property type="match status" value="1"/>
</dbReference>
<feature type="binding site" evidence="7">
    <location>
        <position position="66"/>
    </location>
    <ligand>
        <name>Fe(3+)</name>
        <dbReference type="ChEBI" id="CHEBI:29034"/>
    </ligand>
</feature>
<dbReference type="Gene3D" id="2.30.40.10">
    <property type="entry name" value="Urease, subunit C, domain 1"/>
    <property type="match status" value="1"/>
</dbReference>
<dbReference type="HAMAP" id="MF_00372">
    <property type="entry name" value="HutI"/>
    <property type="match status" value="1"/>
</dbReference>
<feature type="binding site" evidence="7">
    <location>
        <position position="236"/>
    </location>
    <ligand>
        <name>Fe(3+)</name>
        <dbReference type="ChEBI" id="CHEBI:29034"/>
    </ligand>
</feature>
<dbReference type="UniPathway" id="UPA00379">
    <property type="reaction ID" value="UER00551"/>
</dbReference>
<dbReference type="Proteomes" id="UP000050346">
    <property type="component" value="Unassembled WGS sequence"/>
</dbReference>
<dbReference type="InterPro" id="IPR011059">
    <property type="entry name" value="Metal-dep_hydrolase_composite"/>
</dbReference>